<proteinExistence type="inferred from homology"/>
<keyword evidence="5 7" id="KW-0378">Hydrolase</keyword>
<dbReference type="PANTHER" id="PTHR46986">
    <property type="entry name" value="ENDORIBONUCLEASE YBEY, CHLOROPLASTIC"/>
    <property type="match status" value="1"/>
</dbReference>
<dbReference type="GO" id="GO:0004222">
    <property type="term" value="F:metalloendopeptidase activity"/>
    <property type="evidence" value="ECO:0007669"/>
    <property type="project" value="InterPro"/>
</dbReference>
<dbReference type="SUPFAM" id="SSF55486">
    <property type="entry name" value="Metalloproteases ('zincins'), catalytic domain"/>
    <property type="match status" value="1"/>
</dbReference>
<comment type="caution">
    <text evidence="8">The sequence shown here is derived from an EMBL/GenBank/DDBJ whole genome shotgun (WGS) entry which is preliminary data.</text>
</comment>
<comment type="function">
    <text evidence="7">Single strand-specific metallo-endoribonuclease involved in late-stage 70S ribosome quality control and in maturation of the 3' terminus of the 16S rRNA.</text>
</comment>
<accession>K1JZC4</accession>
<dbReference type="STRING" id="742823.HMPREF9465_00510"/>
<keyword evidence="9" id="KW-1185">Reference proteome</keyword>
<sequence length="153" mass="17652">MSEPAVKFSFQNAAAFPQLPSRSVMIRWMTRACELPTMMTVRFVDQEEGYELNHSYRHRDYATNVLTFNYTTEPEVTADVAICVPVVEREAAEQNKEFRAHLAHLLIHAVLHAHGYDHVTQEEAEVMEARETELMLSLKFPNPYSDRIGMVHD</sequence>
<evidence type="ECO:0000313" key="8">
    <source>
        <dbReference type="EMBL" id="EKB31933.1"/>
    </source>
</evidence>
<keyword evidence="7" id="KW-0690">Ribosome biogenesis</keyword>
<evidence type="ECO:0000256" key="7">
    <source>
        <dbReference type="HAMAP-Rule" id="MF_00009"/>
    </source>
</evidence>
<name>K1JZC4_9BURK</name>
<keyword evidence="3 7" id="KW-0479">Metal-binding</keyword>
<dbReference type="InterPro" id="IPR023091">
    <property type="entry name" value="MetalPrtase_cat_dom_sf_prd"/>
</dbReference>
<dbReference type="Gene3D" id="3.40.390.30">
    <property type="entry name" value="Metalloproteases ('zincins'), catalytic domain"/>
    <property type="match status" value="1"/>
</dbReference>
<evidence type="ECO:0000256" key="1">
    <source>
        <dbReference type="ARBA" id="ARBA00010875"/>
    </source>
</evidence>
<keyword evidence="7" id="KW-0963">Cytoplasm</keyword>
<evidence type="ECO:0000256" key="6">
    <source>
        <dbReference type="ARBA" id="ARBA00022833"/>
    </source>
</evidence>
<dbReference type="eggNOG" id="COG0319">
    <property type="taxonomic scope" value="Bacteria"/>
</dbReference>
<dbReference type="EMBL" id="ADMG01000016">
    <property type="protein sequence ID" value="EKB31933.1"/>
    <property type="molecule type" value="Genomic_DNA"/>
</dbReference>
<dbReference type="Pfam" id="PF02130">
    <property type="entry name" value="YbeY"/>
    <property type="match status" value="1"/>
</dbReference>
<dbReference type="AlphaFoldDB" id="K1JZC4"/>
<feature type="binding site" evidence="7">
    <location>
        <position position="118"/>
    </location>
    <ligand>
        <name>Zn(2+)</name>
        <dbReference type="ChEBI" id="CHEBI:29105"/>
        <note>catalytic</note>
    </ligand>
</feature>
<protein>
    <recommendedName>
        <fullName evidence="7">Endoribonuclease YbeY</fullName>
        <ecNumber evidence="7">3.1.-.-</ecNumber>
    </recommendedName>
</protein>
<dbReference type="GO" id="GO:0005737">
    <property type="term" value="C:cytoplasm"/>
    <property type="evidence" value="ECO:0007669"/>
    <property type="project" value="UniProtKB-SubCell"/>
</dbReference>
<dbReference type="OrthoDB" id="9807740at2"/>
<reference evidence="8 9" key="1">
    <citation type="submission" date="2012-05" db="EMBL/GenBank/DDBJ databases">
        <title>The Genome Sequence of Sutterella wadsworthensis 2_1_59BFAA.</title>
        <authorList>
            <consortium name="The Broad Institute Genome Sequencing Platform"/>
            <person name="Earl A."/>
            <person name="Ward D."/>
            <person name="Feldgarden M."/>
            <person name="Gevers D."/>
            <person name="Daigneault M."/>
            <person name="Strauss J."/>
            <person name="Allen-Vercoe E."/>
            <person name="Walker B."/>
            <person name="Young S.K."/>
            <person name="Zeng Q."/>
            <person name="Gargeya S."/>
            <person name="Fitzgerald M."/>
            <person name="Haas B."/>
            <person name="Abouelleil A."/>
            <person name="Alvarado L."/>
            <person name="Arachchi H.M."/>
            <person name="Berlin A.M."/>
            <person name="Chapman S.B."/>
            <person name="Goldberg J."/>
            <person name="Griggs A."/>
            <person name="Gujja S."/>
            <person name="Hansen M."/>
            <person name="Howarth C."/>
            <person name="Imamovic A."/>
            <person name="Larimer J."/>
            <person name="McCowen C."/>
            <person name="Montmayeur A."/>
            <person name="Murphy C."/>
            <person name="Neiman D."/>
            <person name="Pearson M."/>
            <person name="Priest M."/>
            <person name="Roberts A."/>
            <person name="Saif S."/>
            <person name="Shea T."/>
            <person name="Sisk P."/>
            <person name="Sykes S."/>
            <person name="Wortman J."/>
            <person name="Nusbaum C."/>
            <person name="Birren B."/>
        </authorList>
    </citation>
    <scope>NUCLEOTIDE SEQUENCE [LARGE SCALE GENOMIC DNA]</scope>
    <source>
        <strain evidence="8 9">2_1_59BFAA</strain>
    </source>
</reference>
<gene>
    <name evidence="7" type="primary">ybeY</name>
    <name evidence="8" type="ORF">HMPREF9465_00510</name>
</gene>
<keyword evidence="6 7" id="KW-0862">Zinc</keyword>
<comment type="subcellular location">
    <subcellularLocation>
        <location evidence="7">Cytoplasm</location>
    </subcellularLocation>
</comment>
<dbReference type="RefSeq" id="WP_005433848.1">
    <property type="nucleotide sequence ID" value="NZ_JH815514.1"/>
</dbReference>
<keyword evidence="2 7" id="KW-0540">Nuclease</keyword>
<dbReference type="InterPro" id="IPR002036">
    <property type="entry name" value="YbeY"/>
</dbReference>
<dbReference type="NCBIfam" id="TIGR00043">
    <property type="entry name" value="rRNA maturation RNase YbeY"/>
    <property type="match status" value="1"/>
</dbReference>
<dbReference type="GO" id="GO:0008270">
    <property type="term" value="F:zinc ion binding"/>
    <property type="evidence" value="ECO:0007669"/>
    <property type="project" value="UniProtKB-UniRule"/>
</dbReference>
<dbReference type="Proteomes" id="UP000005835">
    <property type="component" value="Unassembled WGS sequence"/>
</dbReference>
<comment type="similarity">
    <text evidence="1 7">Belongs to the endoribonuclease YbeY family.</text>
</comment>
<keyword evidence="7" id="KW-0698">rRNA processing</keyword>
<evidence type="ECO:0000313" key="9">
    <source>
        <dbReference type="Proteomes" id="UP000005835"/>
    </source>
</evidence>
<keyword evidence="4 7" id="KW-0255">Endonuclease</keyword>
<evidence type="ECO:0000256" key="5">
    <source>
        <dbReference type="ARBA" id="ARBA00022801"/>
    </source>
</evidence>
<dbReference type="GO" id="GO:0004521">
    <property type="term" value="F:RNA endonuclease activity"/>
    <property type="evidence" value="ECO:0007669"/>
    <property type="project" value="UniProtKB-UniRule"/>
</dbReference>
<dbReference type="PATRIC" id="fig|742823.3.peg.507"/>
<feature type="binding site" evidence="7">
    <location>
        <position position="108"/>
    </location>
    <ligand>
        <name>Zn(2+)</name>
        <dbReference type="ChEBI" id="CHEBI:29105"/>
        <note>catalytic</note>
    </ligand>
</feature>
<evidence type="ECO:0000256" key="4">
    <source>
        <dbReference type="ARBA" id="ARBA00022759"/>
    </source>
</evidence>
<dbReference type="EC" id="3.1.-.-" evidence="7"/>
<comment type="cofactor">
    <cofactor evidence="7">
        <name>Zn(2+)</name>
        <dbReference type="ChEBI" id="CHEBI:29105"/>
    </cofactor>
    <text evidence="7">Binds 1 zinc ion.</text>
</comment>
<dbReference type="HOGENOM" id="CLU_106710_0_1_4"/>
<evidence type="ECO:0000256" key="2">
    <source>
        <dbReference type="ARBA" id="ARBA00022722"/>
    </source>
</evidence>
<organism evidence="8 9">
    <name type="scientific">Sutterella wadsworthensis 2_1_59BFAA</name>
    <dbReference type="NCBI Taxonomy" id="742823"/>
    <lineage>
        <taxon>Bacteria</taxon>
        <taxon>Pseudomonadati</taxon>
        <taxon>Pseudomonadota</taxon>
        <taxon>Betaproteobacteria</taxon>
        <taxon>Burkholderiales</taxon>
        <taxon>Sutterellaceae</taxon>
        <taxon>Sutterella</taxon>
    </lineage>
</organism>
<dbReference type="PANTHER" id="PTHR46986:SF1">
    <property type="entry name" value="ENDORIBONUCLEASE YBEY, CHLOROPLASTIC"/>
    <property type="match status" value="1"/>
</dbReference>
<dbReference type="GO" id="GO:0006364">
    <property type="term" value="P:rRNA processing"/>
    <property type="evidence" value="ECO:0007669"/>
    <property type="project" value="UniProtKB-UniRule"/>
</dbReference>
<feature type="binding site" evidence="7">
    <location>
        <position position="112"/>
    </location>
    <ligand>
        <name>Zn(2+)</name>
        <dbReference type="ChEBI" id="CHEBI:29105"/>
        <note>catalytic</note>
    </ligand>
</feature>
<dbReference type="HAMAP" id="MF_00009">
    <property type="entry name" value="Endoribonucl_YbeY"/>
    <property type="match status" value="1"/>
</dbReference>
<evidence type="ECO:0000256" key="3">
    <source>
        <dbReference type="ARBA" id="ARBA00022723"/>
    </source>
</evidence>